<name>A0A343JF71_9CLOT</name>
<feature type="domain" description="HTH arsR-type" evidence="1">
    <location>
        <begin position="13"/>
        <end position="87"/>
    </location>
</feature>
<dbReference type="Gene3D" id="1.10.10.10">
    <property type="entry name" value="Winged helix-like DNA-binding domain superfamily/Winged helix DNA-binding domain"/>
    <property type="match status" value="1"/>
</dbReference>
<dbReference type="CDD" id="cd00090">
    <property type="entry name" value="HTH_ARSR"/>
    <property type="match status" value="1"/>
</dbReference>
<dbReference type="KEGG" id="cia:BEN51_12140"/>
<reference evidence="2 3" key="1">
    <citation type="submission" date="2016-08" db="EMBL/GenBank/DDBJ databases">
        <title>Complete Genome Sequence Of The Indigo Reducing Clostridium isatidis DSM15098.</title>
        <authorList>
            <person name="Little G.T."/>
            <person name="Minton N.P."/>
        </authorList>
    </citation>
    <scope>NUCLEOTIDE SEQUENCE [LARGE SCALE GENOMIC DNA]</scope>
    <source>
        <strain evidence="2 3">DSM 15098</strain>
    </source>
</reference>
<protein>
    <recommendedName>
        <fullName evidence="1">HTH arsR-type domain-containing protein</fullName>
    </recommendedName>
</protein>
<dbReference type="InterPro" id="IPR011991">
    <property type="entry name" value="ArsR-like_HTH"/>
</dbReference>
<dbReference type="InterPro" id="IPR036388">
    <property type="entry name" value="WH-like_DNA-bd_sf"/>
</dbReference>
<sequence>MEDSNKIVLKTDKELKILMSPIRQKIIRFMRIEGKPVTSKYIADKLSMSPSSAQHHIKQLESLNIVEFDHSEVINGITAKYLRLTDKTISIGQSLDDDLSLNREILAKNILSEIYDNFQSTITKMKPLLVDELNKGNKFADFLSGVVHLTKEDANELYSVISDFIEKRSKPSNDTHPFEYALIAYRTDLNNDDGKA</sequence>
<keyword evidence="3" id="KW-1185">Reference proteome</keyword>
<dbReference type="SUPFAM" id="SSF46785">
    <property type="entry name" value="Winged helix' DNA-binding domain"/>
    <property type="match status" value="1"/>
</dbReference>
<organism evidence="2 3">
    <name type="scientific">Clostridium isatidis</name>
    <dbReference type="NCBI Taxonomy" id="182773"/>
    <lineage>
        <taxon>Bacteria</taxon>
        <taxon>Bacillati</taxon>
        <taxon>Bacillota</taxon>
        <taxon>Clostridia</taxon>
        <taxon>Eubacteriales</taxon>
        <taxon>Clostridiaceae</taxon>
        <taxon>Clostridium</taxon>
    </lineage>
</organism>
<evidence type="ECO:0000259" key="1">
    <source>
        <dbReference type="SMART" id="SM00418"/>
    </source>
</evidence>
<accession>A0A343JF71</accession>
<dbReference type="OrthoDB" id="9788770at2"/>
<dbReference type="InterPro" id="IPR036390">
    <property type="entry name" value="WH_DNA-bd_sf"/>
</dbReference>
<dbReference type="Pfam" id="PF12840">
    <property type="entry name" value="HTH_20"/>
    <property type="match status" value="1"/>
</dbReference>
<dbReference type="AlphaFoldDB" id="A0A343JF71"/>
<dbReference type="GO" id="GO:0003700">
    <property type="term" value="F:DNA-binding transcription factor activity"/>
    <property type="evidence" value="ECO:0007669"/>
    <property type="project" value="InterPro"/>
</dbReference>
<dbReference type="SMART" id="SM00418">
    <property type="entry name" value="HTH_ARSR"/>
    <property type="match status" value="1"/>
</dbReference>
<evidence type="ECO:0000313" key="3">
    <source>
        <dbReference type="Proteomes" id="UP000264883"/>
    </source>
</evidence>
<proteinExistence type="predicted"/>
<evidence type="ECO:0000313" key="2">
    <source>
        <dbReference type="EMBL" id="ASW44179.1"/>
    </source>
</evidence>
<gene>
    <name evidence="2" type="ORF">BEN51_12140</name>
</gene>
<dbReference type="InterPro" id="IPR001845">
    <property type="entry name" value="HTH_ArsR_DNA-bd_dom"/>
</dbReference>
<dbReference type="RefSeq" id="WP_119866303.1">
    <property type="nucleotide sequence ID" value="NZ_CP016786.1"/>
</dbReference>
<dbReference type="Proteomes" id="UP000264883">
    <property type="component" value="Chromosome"/>
</dbReference>
<dbReference type="EMBL" id="CP016786">
    <property type="protein sequence ID" value="ASW44179.1"/>
    <property type="molecule type" value="Genomic_DNA"/>
</dbReference>